<dbReference type="CDD" id="cd00063">
    <property type="entry name" value="FN3"/>
    <property type="match status" value="2"/>
</dbReference>
<protein>
    <submittedName>
        <fullName evidence="4">Chitinase</fullName>
    </submittedName>
</protein>
<dbReference type="Gene3D" id="2.60.40.10">
    <property type="entry name" value="Immunoglobulins"/>
    <property type="match status" value="2"/>
</dbReference>
<evidence type="ECO:0000256" key="2">
    <source>
        <dbReference type="ARBA" id="ARBA00023157"/>
    </source>
</evidence>
<dbReference type="PANTHER" id="PTHR22595:SF79">
    <property type="entry name" value="CHITINASE 12"/>
    <property type="match status" value="1"/>
</dbReference>
<evidence type="ECO:0000313" key="4">
    <source>
        <dbReference type="EMBL" id="REK77871.1"/>
    </source>
</evidence>
<feature type="domain" description="Fibronectin type-III" evidence="3">
    <location>
        <begin position="122"/>
        <end position="189"/>
    </location>
</feature>
<sequence>MKSSVVKFLLIIVIVIGSVPLYSLTAFGALATPTLNVTASSGTCNLSWNAISGANGYDVYRNGSWYRWVNTLSTADTGLSNGTTYTYTVAAQNANVTPIETSPQSVSRTCTPSAGGGGGGSLSAPTLNVSASSATCSLSWNSVANATGYDVYRNGSWYRWASGLSTIDSGLSNGTTYTYTVAAQNANSSPVVSSPQSASKACTPNGTTNPNPSGFVVSQAQFNQMFPNRNSFYTYSGLVAALSSYPAFANTGSDTIKKREAAAFLGNVAQETGHLQFVVELNTANYPHYCNTANTQYPCAPGKQYYGRGPIQLSWNYNYGAAGAALGLPLLSNPDLVAQDASVAWRTALWFWVTQTGAGVMTSHNAIVNGSGFGQTIRTINGSLECNGGNPTAVNNRVNYFTNFANILGVSTGGNLTC</sequence>
<dbReference type="OrthoDB" id="6018988at2"/>
<keyword evidence="5" id="KW-1185">Reference proteome</keyword>
<dbReference type="EMBL" id="QUBQ01000001">
    <property type="protein sequence ID" value="REK77871.1"/>
    <property type="molecule type" value="Genomic_DNA"/>
</dbReference>
<dbReference type="Gene3D" id="3.30.20.10">
    <property type="entry name" value="Endochitinase, domain 2"/>
    <property type="match status" value="1"/>
</dbReference>
<dbReference type="Pfam" id="PF00182">
    <property type="entry name" value="Glyco_hydro_19"/>
    <property type="match status" value="1"/>
</dbReference>
<dbReference type="PANTHER" id="PTHR22595">
    <property type="entry name" value="CHITINASE-RELATED"/>
    <property type="match status" value="1"/>
</dbReference>
<dbReference type="InterPro" id="IPR023346">
    <property type="entry name" value="Lysozyme-like_dom_sf"/>
</dbReference>
<comment type="caution">
    <text evidence="4">The sequence shown here is derived from an EMBL/GenBank/DDBJ whole genome shotgun (WGS) entry which is preliminary data.</text>
</comment>
<dbReference type="InterPro" id="IPR003961">
    <property type="entry name" value="FN3_dom"/>
</dbReference>
<keyword evidence="2" id="KW-1015">Disulfide bond</keyword>
<proteinExistence type="predicted"/>
<gene>
    <name evidence="4" type="ORF">DX130_06835</name>
</gene>
<dbReference type="InterPro" id="IPR000726">
    <property type="entry name" value="Glyco_hydro_19_cat"/>
</dbReference>
<dbReference type="SUPFAM" id="SSF49265">
    <property type="entry name" value="Fibronectin type III"/>
    <property type="match status" value="2"/>
</dbReference>
<evidence type="ECO:0000313" key="5">
    <source>
        <dbReference type="Proteomes" id="UP000261905"/>
    </source>
</evidence>
<dbReference type="SUPFAM" id="SSF53955">
    <property type="entry name" value="Lysozyme-like"/>
    <property type="match status" value="1"/>
</dbReference>
<dbReference type="AlphaFoldDB" id="A0A371PNU4"/>
<keyword evidence="1" id="KW-0611">Plant defense</keyword>
<name>A0A371PNU4_9BACL</name>
<dbReference type="GO" id="GO:0016998">
    <property type="term" value="P:cell wall macromolecule catabolic process"/>
    <property type="evidence" value="ECO:0007669"/>
    <property type="project" value="InterPro"/>
</dbReference>
<dbReference type="GO" id="GO:0004568">
    <property type="term" value="F:chitinase activity"/>
    <property type="evidence" value="ECO:0007669"/>
    <property type="project" value="InterPro"/>
</dbReference>
<dbReference type="GO" id="GO:0006952">
    <property type="term" value="P:defense response"/>
    <property type="evidence" value="ECO:0007669"/>
    <property type="project" value="UniProtKB-KW"/>
</dbReference>
<dbReference type="SMART" id="SM00060">
    <property type="entry name" value="FN3"/>
    <property type="match status" value="2"/>
</dbReference>
<dbReference type="InterPro" id="IPR036116">
    <property type="entry name" value="FN3_sf"/>
</dbReference>
<reference evidence="4 5" key="1">
    <citation type="submission" date="2018-08" db="EMBL/GenBank/DDBJ databases">
        <title>Paenibacillus sp. M4BSY-1, whole genome shotgun sequence.</title>
        <authorList>
            <person name="Tuo L."/>
        </authorList>
    </citation>
    <scope>NUCLEOTIDE SEQUENCE [LARGE SCALE GENOMIC DNA]</scope>
    <source>
        <strain evidence="4 5">M4BSY-1</strain>
    </source>
</reference>
<dbReference type="InterPro" id="IPR013783">
    <property type="entry name" value="Ig-like_fold"/>
</dbReference>
<organism evidence="4 5">
    <name type="scientific">Paenibacillus paeoniae</name>
    <dbReference type="NCBI Taxonomy" id="2292705"/>
    <lineage>
        <taxon>Bacteria</taxon>
        <taxon>Bacillati</taxon>
        <taxon>Bacillota</taxon>
        <taxon>Bacilli</taxon>
        <taxon>Bacillales</taxon>
        <taxon>Paenibacillaceae</taxon>
        <taxon>Paenibacillus</taxon>
    </lineage>
</organism>
<dbReference type="CDD" id="cd00325">
    <property type="entry name" value="chitinase_GH19"/>
    <property type="match status" value="1"/>
</dbReference>
<feature type="domain" description="Fibronectin type-III" evidence="3">
    <location>
        <begin position="29"/>
        <end position="98"/>
    </location>
</feature>
<dbReference type="GO" id="GO:0006032">
    <property type="term" value="P:chitin catabolic process"/>
    <property type="evidence" value="ECO:0007669"/>
    <property type="project" value="InterPro"/>
</dbReference>
<evidence type="ECO:0000256" key="1">
    <source>
        <dbReference type="ARBA" id="ARBA00022821"/>
    </source>
</evidence>
<evidence type="ECO:0000259" key="3">
    <source>
        <dbReference type="SMART" id="SM00060"/>
    </source>
</evidence>
<dbReference type="FunFam" id="3.30.20.10:FF:000001">
    <property type="entry name" value="Endochitinase (Chitinase)"/>
    <property type="match status" value="1"/>
</dbReference>
<dbReference type="Gene3D" id="1.10.530.10">
    <property type="match status" value="1"/>
</dbReference>
<dbReference type="Proteomes" id="UP000261905">
    <property type="component" value="Unassembled WGS sequence"/>
</dbReference>
<accession>A0A371PNU4</accession>